<accession>A0A6J0BHC6</accession>
<protein>
    <submittedName>
        <fullName evidence="2">Uncharacterized protein LOC107219433</fullName>
    </submittedName>
</protein>
<name>A0A6J0BHC6_NEOLC</name>
<evidence type="ECO:0000313" key="2">
    <source>
        <dbReference type="RefSeq" id="XP_015513143.2"/>
    </source>
</evidence>
<dbReference type="GeneID" id="107219433"/>
<dbReference type="RefSeq" id="XP_015513143.2">
    <property type="nucleotide sequence ID" value="XM_015657657.2"/>
</dbReference>
<sequence length="340" mass="38559">MTSEMDEKNCFVKYSLSASSMDRLNPIRDQSMHQTSEMKNAWRIISWVEPEQITVEEDDKDNVQATVNRAISSQDGISESIQATQYGFTQVERSGSTFGSICSIENFADYLYESLECANGKLEVDHIHNITDSELSSIVNDLSKKLSYKGIYNLCHSVCGMDMKLSERLISILCKNILLTAIISIEEPSRLLNAAITECVGKFPEDVENLVFIPSLNSDLKEITTILSITSSLDNQQKRAYISDFSTKVKDLKQWHILVLQDLVVANIDDNIKEKVLGLLWKKSYDFSRDKNYGKLILSILKTNPPTTVQQQHFYEEIVADHNTLFKKLMAKMLESNSVV</sequence>
<organism evidence="2">
    <name type="scientific">Neodiprion lecontei</name>
    <name type="common">Redheaded pine sawfly</name>
    <dbReference type="NCBI Taxonomy" id="441921"/>
    <lineage>
        <taxon>Eukaryota</taxon>
        <taxon>Metazoa</taxon>
        <taxon>Ecdysozoa</taxon>
        <taxon>Arthropoda</taxon>
        <taxon>Hexapoda</taxon>
        <taxon>Insecta</taxon>
        <taxon>Pterygota</taxon>
        <taxon>Neoptera</taxon>
        <taxon>Endopterygota</taxon>
        <taxon>Hymenoptera</taxon>
        <taxon>Tenthredinoidea</taxon>
        <taxon>Diprionidae</taxon>
        <taxon>Diprioninae</taxon>
        <taxon>Neodiprion</taxon>
    </lineage>
</organism>
<proteinExistence type="predicted"/>
<dbReference type="KEGG" id="nlo:107219433"/>
<dbReference type="Gene3D" id="1.25.40.480">
    <property type="match status" value="1"/>
</dbReference>
<gene>
    <name evidence="2" type="primary">LOC107219433</name>
</gene>
<dbReference type="AlphaFoldDB" id="A0A6J0BHC6"/>
<keyword evidence="1" id="KW-1185">Reference proteome</keyword>
<dbReference type="Proteomes" id="UP000829291">
    <property type="component" value="Chromosome 1"/>
</dbReference>
<dbReference type="OrthoDB" id="6488317at2759"/>
<reference evidence="2" key="1">
    <citation type="submission" date="2025-08" db="UniProtKB">
        <authorList>
            <consortium name="RefSeq"/>
        </authorList>
    </citation>
    <scope>IDENTIFICATION</scope>
    <source>
        <tissue evidence="2">Thorax and Abdomen</tissue>
    </source>
</reference>
<dbReference type="InParanoid" id="A0A6J0BHC6"/>
<evidence type="ECO:0000313" key="1">
    <source>
        <dbReference type="Proteomes" id="UP000829291"/>
    </source>
</evidence>